<dbReference type="AlphaFoldDB" id="A0A9W5MZP3"/>
<name>A0A9W5MZP3_NEISU</name>
<dbReference type="Gene3D" id="3.40.50.1110">
    <property type="entry name" value="SGNH hydrolase"/>
    <property type="match status" value="1"/>
</dbReference>
<dbReference type="Proteomes" id="UP000004621">
    <property type="component" value="Unassembled WGS sequence"/>
</dbReference>
<dbReference type="PANTHER" id="PTHR14209">
    <property type="entry name" value="ISOAMYL ACETATE-HYDROLYZING ESTERASE 1"/>
    <property type="match status" value="1"/>
</dbReference>
<dbReference type="SUPFAM" id="SSF52266">
    <property type="entry name" value="SGNH hydrolase"/>
    <property type="match status" value="1"/>
</dbReference>
<dbReference type="CDD" id="cd00229">
    <property type="entry name" value="SGNH_hydrolase"/>
    <property type="match status" value="1"/>
</dbReference>
<dbReference type="RefSeq" id="WP_004519820.1">
    <property type="nucleotide sequence ID" value="NZ_ACEO02000004.1"/>
</dbReference>
<feature type="domain" description="SGNH hydrolase-type esterase" evidence="1">
    <location>
        <begin position="46"/>
        <end position="172"/>
    </location>
</feature>
<dbReference type="InterPro" id="IPR045136">
    <property type="entry name" value="Iah1-like"/>
</dbReference>
<evidence type="ECO:0000313" key="2">
    <source>
        <dbReference type="EMBL" id="EFC52429.1"/>
    </source>
</evidence>
<proteinExistence type="predicted"/>
<dbReference type="Pfam" id="PF13472">
    <property type="entry name" value="Lipase_GDSL_2"/>
    <property type="match status" value="1"/>
</dbReference>
<protein>
    <submittedName>
        <fullName evidence="2">GDSL-like protein</fullName>
    </submittedName>
</protein>
<dbReference type="PANTHER" id="PTHR14209:SF19">
    <property type="entry name" value="ISOAMYL ACETATE-HYDROLYZING ESTERASE 1 HOMOLOG"/>
    <property type="match status" value="1"/>
</dbReference>
<organism evidence="2 3">
    <name type="scientific">Neisseria subflava NJ9703</name>
    <dbReference type="NCBI Taxonomy" id="546268"/>
    <lineage>
        <taxon>Bacteria</taxon>
        <taxon>Pseudomonadati</taxon>
        <taxon>Pseudomonadota</taxon>
        <taxon>Betaproteobacteria</taxon>
        <taxon>Neisseriales</taxon>
        <taxon>Neisseriaceae</taxon>
        <taxon>Neisseria</taxon>
    </lineage>
</organism>
<evidence type="ECO:0000313" key="3">
    <source>
        <dbReference type="Proteomes" id="UP000004621"/>
    </source>
</evidence>
<dbReference type="GO" id="GO:0016788">
    <property type="term" value="F:hydrolase activity, acting on ester bonds"/>
    <property type="evidence" value="ECO:0007669"/>
    <property type="project" value="UniProtKB-ARBA"/>
</dbReference>
<accession>A0A9W5MZP3</accession>
<reference evidence="2 3" key="1">
    <citation type="submission" date="2010-01" db="EMBL/GenBank/DDBJ databases">
        <authorList>
            <person name="Weinstock G."/>
            <person name="Sodergren E."/>
            <person name="Clifton S."/>
            <person name="Fulton L."/>
            <person name="Fulton B."/>
            <person name="Courtney L."/>
            <person name="Fronick C."/>
            <person name="Harrison M."/>
            <person name="Strong C."/>
            <person name="Farmer C."/>
            <person name="Delahaunty K."/>
            <person name="Markovic C."/>
            <person name="Hall O."/>
            <person name="Minx P."/>
            <person name="Tomlinson C."/>
            <person name="Mitreva M."/>
            <person name="Nelson J."/>
            <person name="Hou S."/>
            <person name="Wollam A."/>
            <person name="Pepin K.H."/>
            <person name="Johnson M."/>
            <person name="Bhonagiri V."/>
            <person name="Nash W.E."/>
            <person name="Warren W."/>
            <person name="Chinwalla A."/>
            <person name="Mardis E.R."/>
            <person name="Wilson R.K."/>
        </authorList>
    </citation>
    <scope>NUCLEOTIDE SEQUENCE [LARGE SCALE GENOMIC DNA]</scope>
    <source>
        <strain evidence="2 3">NJ9703</strain>
    </source>
</reference>
<evidence type="ECO:0000259" key="1">
    <source>
        <dbReference type="Pfam" id="PF13472"/>
    </source>
</evidence>
<dbReference type="InterPro" id="IPR013830">
    <property type="entry name" value="SGNH_hydro"/>
</dbReference>
<sequence>MTVYLIGDSVRLASEPYTRAALPEVDIVSPSENCRSSHDVLEHIRQWTEGATVGDIIHINCGLHDIRHNQGCNEPVADIKTYRSNLIQIFDYLKQTGAKIIWACSTPFLESVHNIVKPSRRYLADLKAYNRVAEDLARQYGFAINDLYSLMFEQDLTDVMLCDGLHFNEFGSKMIGKAVAEAILKQMD</sequence>
<dbReference type="InterPro" id="IPR036514">
    <property type="entry name" value="SGNH_hydro_sf"/>
</dbReference>
<gene>
    <name evidence="2" type="ORF">NEISUBOT_04175</name>
</gene>
<dbReference type="EMBL" id="ACEO02000004">
    <property type="protein sequence ID" value="EFC52429.1"/>
    <property type="molecule type" value="Genomic_DNA"/>
</dbReference>
<comment type="caution">
    <text evidence="2">The sequence shown here is derived from an EMBL/GenBank/DDBJ whole genome shotgun (WGS) entry which is preliminary data.</text>
</comment>